<evidence type="ECO:0000313" key="2">
    <source>
        <dbReference type="Proteomes" id="UP000565078"/>
    </source>
</evidence>
<evidence type="ECO:0000313" key="1">
    <source>
        <dbReference type="EMBL" id="HIH10457.1"/>
    </source>
</evidence>
<dbReference type="Proteomes" id="UP000565078">
    <property type="component" value="Unassembled WGS sequence"/>
</dbReference>
<reference evidence="2" key="1">
    <citation type="journal article" date="2020" name="bioRxiv">
        <title>A rank-normalized archaeal taxonomy based on genome phylogeny resolves widespread incomplete and uneven classifications.</title>
        <authorList>
            <person name="Rinke C."/>
            <person name="Chuvochina M."/>
            <person name="Mussig A.J."/>
            <person name="Chaumeil P.-A."/>
            <person name="Waite D.W."/>
            <person name="Whitman W.B."/>
            <person name="Parks D.H."/>
            <person name="Hugenholtz P."/>
        </authorList>
    </citation>
    <scope>NUCLEOTIDE SEQUENCE [LARGE SCALE GENOMIC DNA]</scope>
</reference>
<proteinExistence type="predicted"/>
<organism evidence="1 2">
    <name type="scientific">Candidatus Iainarchaeum sp</name>
    <dbReference type="NCBI Taxonomy" id="3101447"/>
    <lineage>
        <taxon>Archaea</taxon>
        <taxon>Candidatus Iainarchaeota</taxon>
        <taxon>Candidatus Iainarchaeia</taxon>
        <taxon>Candidatus Iainarchaeales</taxon>
        <taxon>Candidatus Iainarchaeaceae</taxon>
        <taxon>Candidatus Iainarchaeum</taxon>
    </lineage>
</organism>
<sequence length="122" mass="14151">MSTYQQHLDLASERFWAAEEQYNREKFHTAAHLFINAAINYHNALCQKFLSRIPSHKAHSDTSYFPELRQFLGNDLQKYRDAYEFLITYKSQADYGVGLSAGIAKQIYRRAQTIKEIAGSLL</sequence>
<evidence type="ECO:0008006" key="3">
    <source>
        <dbReference type="Google" id="ProtNLM"/>
    </source>
</evidence>
<comment type="caution">
    <text evidence="1">The sequence shown here is derived from an EMBL/GenBank/DDBJ whole genome shotgun (WGS) entry which is preliminary data.</text>
</comment>
<accession>A0A7J4J2Z6</accession>
<protein>
    <recommendedName>
        <fullName evidence="3">HEPN domain-containing protein</fullName>
    </recommendedName>
</protein>
<name>A0A7J4J2Z6_9ARCH</name>
<gene>
    <name evidence="1" type="ORF">HA254_07375</name>
</gene>
<dbReference type="EMBL" id="DUGC01000116">
    <property type="protein sequence ID" value="HIH10457.1"/>
    <property type="molecule type" value="Genomic_DNA"/>
</dbReference>
<dbReference type="AlphaFoldDB" id="A0A7J4J2Z6"/>